<dbReference type="EMBL" id="AMGV01000003">
    <property type="protein sequence ID" value="KEF58983.1"/>
    <property type="molecule type" value="Genomic_DNA"/>
</dbReference>
<comment type="caution">
    <text evidence="3">The sequence shown here is derived from an EMBL/GenBank/DDBJ whole genome shotgun (WGS) entry which is preliminary data.</text>
</comment>
<dbReference type="HOGENOM" id="CLU_017507_1_0_1"/>
<organism evidence="3 4">
    <name type="scientific">Exophiala aquamarina CBS 119918</name>
    <dbReference type="NCBI Taxonomy" id="1182545"/>
    <lineage>
        <taxon>Eukaryota</taxon>
        <taxon>Fungi</taxon>
        <taxon>Dikarya</taxon>
        <taxon>Ascomycota</taxon>
        <taxon>Pezizomycotina</taxon>
        <taxon>Eurotiomycetes</taxon>
        <taxon>Chaetothyriomycetidae</taxon>
        <taxon>Chaetothyriales</taxon>
        <taxon>Herpotrichiellaceae</taxon>
        <taxon>Exophiala</taxon>
    </lineage>
</organism>
<gene>
    <name evidence="3" type="ORF">A1O9_03826</name>
</gene>
<evidence type="ECO:0000259" key="2">
    <source>
        <dbReference type="PROSITE" id="PS50181"/>
    </source>
</evidence>
<protein>
    <recommendedName>
        <fullName evidence="2">F-box domain-containing protein</fullName>
    </recommendedName>
</protein>
<dbReference type="Proteomes" id="UP000027920">
    <property type="component" value="Unassembled WGS sequence"/>
</dbReference>
<feature type="compositionally biased region" description="Low complexity" evidence="1">
    <location>
        <begin position="24"/>
        <end position="34"/>
    </location>
</feature>
<dbReference type="OrthoDB" id="3912356at2759"/>
<dbReference type="AlphaFoldDB" id="A0A072PI39"/>
<sequence>MADTAHRKGSMGLGFLNPFKAKQSSSRSSSRAGSLSDFSIDEFKINQKTAFQSTNKLRKGSAPPTMSKGSYASSKKNSLEQSRSRASGYASLSSNRAVAVEWDQDKETGERKDYTEMLHSLAHRDSAESLVEKTKALFSGIPEQPAPEFFAKLPSKVWAHVVRHLNIPDTASLAFSCKPFRDLIGSDIWNELDGKDNYHDRIDFLSRLDKHLADHLLCFPCAIYHLRTQKGKENLRPTNVSNPIFNCPNTFNIENKMSRMRLTVGRTLPFSFAQLVLRAQRYSPEHGIPLNTLSRRWKDRDGEWTHQTQYAIVNGHLLLRVISWAFATPELPPAGLRKLLYAPSDNFAPYFSVCAHWRDGNLMPAVKCALGHQIKPPEGSGVAGAAARVNYRLHRPNPIVTLCSNCKPMRRCPECPSEYLIEMRMQEDKSDPTQLFKQAIVLTRWSDLGDGSSPESPEWAAIRGDGPFDSFTALGRRAISGIFESQFTVEQVPPQRIVSMNPNKENLGEAGHNWY</sequence>
<dbReference type="GeneID" id="25278760"/>
<dbReference type="InterPro" id="IPR036047">
    <property type="entry name" value="F-box-like_dom_sf"/>
</dbReference>
<dbReference type="Pfam" id="PF00646">
    <property type="entry name" value="F-box"/>
    <property type="match status" value="1"/>
</dbReference>
<feature type="region of interest" description="Disordered" evidence="1">
    <location>
        <begin position="1"/>
        <end position="34"/>
    </location>
</feature>
<feature type="domain" description="F-box" evidence="2">
    <location>
        <begin position="147"/>
        <end position="192"/>
    </location>
</feature>
<keyword evidence="4" id="KW-1185">Reference proteome</keyword>
<feature type="compositionally biased region" description="Polar residues" evidence="1">
    <location>
        <begin position="67"/>
        <end position="90"/>
    </location>
</feature>
<evidence type="ECO:0000313" key="4">
    <source>
        <dbReference type="Proteomes" id="UP000027920"/>
    </source>
</evidence>
<evidence type="ECO:0000256" key="1">
    <source>
        <dbReference type="SAM" id="MobiDB-lite"/>
    </source>
</evidence>
<dbReference type="STRING" id="1182545.A0A072PI39"/>
<name>A0A072PI39_9EURO</name>
<dbReference type="SUPFAM" id="SSF81383">
    <property type="entry name" value="F-box domain"/>
    <property type="match status" value="1"/>
</dbReference>
<dbReference type="VEuPathDB" id="FungiDB:A1O9_03826"/>
<dbReference type="RefSeq" id="XP_013261573.1">
    <property type="nucleotide sequence ID" value="XM_013406119.1"/>
</dbReference>
<dbReference type="InterPro" id="IPR001810">
    <property type="entry name" value="F-box_dom"/>
</dbReference>
<dbReference type="PROSITE" id="PS50181">
    <property type="entry name" value="FBOX"/>
    <property type="match status" value="1"/>
</dbReference>
<accession>A0A072PI39</accession>
<evidence type="ECO:0000313" key="3">
    <source>
        <dbReference type="EMBL" id="KEF58983.1"/>
    </source>
</evidence>
<feature type="region of interest" description="Disordered" evidence="1">
    <location>
        <begin position="51"/>
        <end position="90"/>
    </location>
</feature>
<proteinExistence type="predicted"/>
<reference evidence="3 4" key="1">
    <citation type="submission" date="2013-03" db="EMBL/GenBank/DDBJ databases">
        <title>The Genome Sequence of Exophiala aquamarina CBS 119918.</title>
        <authorList>
            <consortium name="The Broad Institute Genomics Platform"/>
            <person name="Cuomo C."/>
            <person name="de Hoog S."/>
            <person name="Gorbushina A."/>
            <person name="Walker B."/>
            <person name="Young S.K."/>
            <person name="Zeng Q."/>
            <person name="Gargeya S."/>
            <person name="Fitzgerald M."/>
            <person name="Haas B."/>
            <person name="Abouelleil A."/>
            <person name="Allen A.W."/>
            <person name="Alvarado L."/>
            <person name="Arachchi H.M."/>
            <person name="Berlin A.M."/>
            <person name="Chapman S.B."/>
            <person name="Gainer-Dewar J."/>
            <person name="Goldberg J."/>
            <person name="Griggs A."/>
            <person name="Gujja S."/>
            <person name="Hansen M."/>
            <person name="Howarth C."/>
            <person name="Imamovic A."/>
            <person name="Ireland A."/>
            <person name="Larimer J."/>
            <person name="McCowan C."/>
            <person name="Murphy C."/>
            <person name="Pearson M."/>
            <person name="Poon T.W."/>
            <person name="Priest M."/>
            <person name="Roberts A."/>
            <person name="Saif S."/>
            <person name="Shea T."/>
            <person name="Sisk P."/>
            <person name="Sykes S."/>
            <person name="Wortman J."/>
            <person name="Nusbaum C."/>
            <person name="Birren B."/>
        </authorList>
    </citation>
    <scope>NUCLEOTIDE SEQUENCE [LARGE SCALE GENOMIC DNA]</scope>
    <source>
        <strain evidence="3 4">CBS 119918</strain>
    </source>
</reference>